<evidence type="ECO:0000313" key="2">
    <source>
        <dbReference type="EMBL" id="KRX05098.1"/>
    </source>
</evidence>
<gene>
    <name evidence="2" type="ORF">PPERSA_06732</name>
</gene>
<accession>A0A0V0QSV9</accession>
<comment type="caution">
    <text evidence="2">The sequence shown here is derived from an EMBL/GenBank/DDBJ whole genome shotgun (WGS) entry which is preliminary data.</text>
</comment>
<proteinExistence type="predicted"/>
<keyword evidence="3" id="KW-1185">Reference proteome</keyword>
<dbReference type="AlphaFoldDB" id="A0A0V0QSV9"/>
<protein>
    <submittedName>
        <fullName evidence="2">Uncharacterized protein</fullName>
    </submittedName>
</protein>
<evidence type="ECO:0000313" key="3">
    <source>
        <dbReference type="Proteomes" id="UP000054937"/>
    </source>
</evidence>
<dbReference type="Proteomes" id="UP000054937">
    <property type="component" value="Unassembled WGS sequence"/>
</dbReference>
<organism evidence="2 3">
    <name type="scientific">Pseudocohnilembus persalinus</name>
    <name type="common">Ciliate</name>
    <dbReference type="NCBI Taxonomy" id="266149"/>
    <lineage>
        <taxon>Eukaryota</taxon>
        <taxon>Sar</taxon>
        <taxon>Alveolata</taxon>
        <taxon>Ciliophora</taxon>
        <taxon>Intramacronucleata</taxon>
        <taxon>Oligohymenophorea</taxon>
        <taxon>Scuticociliatia</taxon>
        <taxon>Philasterida</taxon>
        <taxon>Pseudocohnilembidae</taxon>
        <taxon>Pseudocohnilembus</taxon>
    </lineage>
</organism>
<dbReference type="EMBL" id="LDAU01000110">
    <property type="protein sequence ID" value="KRX05098.1"/>
    <property type="molecule type" value="Genomic_DNA"/>
</dbReference>
<evidence type="ECO:0000256" key="1">
    <source>
        <dbReference type="SAM" id="MobiDB-lite"/>
    </source>
</evidence>
<name>A0A0V0QSV9_PSEPJ</name>
<dbReference type="InParanoid" id="A0A0V0QSV9"/>
<feature type="region of interest" description="Disordered" evidence="1">
    <location>
        <begin position="172"/>
        <end position="194"/>
    </location>
</feature>
<reference evidence="2 3" key="1">
    <citation type="journal article" date="2015" name="Sci. Rep.">
        <title>Genome of the facultative scuticociliatosis pathogen Pseudocohnilembus persalinus provides insight into its virulence through horizontal gene transfer.</title>
        <authorList>
            <person name="Xiong J."/>
            <person name="Wang G."/>
            <person name="Cheng J."/>
            <person name="Tian M."/>
            <person name="Pan X."/>
            <person name="Warren A."/>
            <person name="Jiang C."/>
            <person name="Yuan D."/>
            <person name="Miao W."/>
        </authorList>
    </citation>
    <scope>NUCLEOTIDE SEQUENCE [LARGE SCALE GENOMIC DNA]</scope>
    <source>
        <strain evidence="2">36N120E</strain>
    </source>
</reference>
<sequence length="589" mass="69832">MDQTYISKNKSAKNFSYKNDTSYQYIPSSYGQQYKKYHNELKNKPFSQQEGIYLYDVYDQKQKIMEEQELQDFYKKEVNTNTNINNKSISQNNQQYPQLNILDELNNSKLSYNQSQNLTFNKSFSTLSINQNQNNLSKLQNTNSQLNMSSLLLNRVPNTKNINYSMRREFQENKTSRNNINNDKKNGQPRNQSFSLEQNINPNLAKTFDLSQNEYYNTFKSKQTIENQENSKNSQFLNNTLNQSLDQNEVTFTSNLSKTTQLPIIKHKRTKKPLVLTRDTKSQSTLFQQIAKENIFTNISFAANKDYDQNYDLQEGFAIHLDLLEVTFPASQIKNLTLNYEIINKETKDVIWQQNGKQIQYKDIFKQKIPISHRQLLKNLPLDENFYFIIYSNYDLIDIENRMETQFSTFSLLPIFKNQKLNSGKHNIKFLQFCGSRHPILSLEGYQFPCVQNLNCFIRICNPESYLDRQDFVLKNLLKQQTSPNKFQYKQDETIERKEREEIDGFWATRAKKQQQQIEQQKRIKVAQSSILTYKEKKKLENENNRYNLPSVSFDLYKPSNYANFQTQIQRKPAQGIQQNGKFKIQKYY</sequence>